<reference evidence="1" key="1">
    <citation type="journal article" date="2014" name="BMC Genomics">
        <title>The Babesia bovis gene and promoter model: an update from full-length EST analysis.</title>
        <authorList>
            <person name="Yamagishi J."/>
            <person name="Wakaguri H."/>
            <person name="Yokoyama N."/>
            <person name="Yamashita R."/>
            <person name="Suzuki Y."/>
            <person name="Xuan X."/>
            <person name="Igarashi I."/>
        </authorList>
    </citation>
    <scope>NUCLEOTIDE SEQUENCE</scope>
    <source>
        <strain evidence="1">Texas</strain>
    </source>
</reference>
<evidence type="ECO:0000313" key="1">
    <source>
        <dbReference type="EMBL" id="BAN64377.1"/>
    </source>
</evidence>
<proteinExistence type="evidence at transcript level"/>
<protein>
    <submittedName>
        <fullName evidence="1">Uncharacterized protein</fullName>
    </submittedName>
</protein>
<dbReference type="AlphaFoldDB" id="S6BKH8"/>
<accession>S6BKH8</accession>
<sequence length="53" mass="6216">MRLQSLPTNQWTLSLRLSRSPLLKPWNVLCQSLSSRNVSFKYLAKSLKLLRRS</sequence>
<organism evidence="1">
    <name type="scientific">Babesia bovis</name>
    <dbReference type="NCBI Taxonomy" id="5865"/>
    <lineage>
        <taxon>Eukaryota</taxon>
        <taxon>Sar</taxon>
        <taxon>Alveolata</taxon>
        <taxon>Apicomplexa</taxon>
        <taxon>Aconoidasida</taxon>
        <taxon>Piroplasmida</taxon>
        <taxon>Babesiidae</taxon>
        <taxon>Babesia</taxon>
    </lineage>
</organism>
<dbReference type="EMBL" id="AK440583">
    <property type="protein sequence ID" value="BAN64377.1"/>
    <property type="molecule type" value="mRNA"/>
</dbReference>
<name>S6BKH8_BABBO</name>